<sequence>MQEELTRFTTDRVKTSAWWALAFFAVFAILMFCWQPWQKITTVSVDSGNIPTETIEKQLGIKEGAYRYQVVLQEAFLANKLKQKNSKVSETTLQLSGKRLNVQVSEKINAGFIQENGRWYQLDSNGNRRQVKEPDGRGPVYQGFKSESRIKAVARAVSSLDKVIRQDIGEIRFAPDSNNDSKLILVMSDGNTVYASQKTMAEKMRYYAGIAQSMTQNGVIDLQIGSYSYSYVRR</sequence>
<name>A0ABS5QZ02_9LACO</name>
<dbReference type="GO" id="GO:0051301">
    <property type="term" value="P:cell division"/>
    <property type="evidence" value="ECO:0007669"/>
    <property type="project" value="UniProtKB-KW"/>
</dbReference>
<dbReference type="PANTHER" id="PTHR37820:SF1">
    <property type="entry name" value="CELL DIVISION PROTEIN FTSQ"/>
    <property type="match status" value="1"/>
</dbReference>
<dbReference type="EMBL" id="JAAMFL010000006">
    <property type="protein sequence ID" value="MBS9337606.1"/>
    <property type="molecule type" value="Genomic_DNA"/>
</dbReference>
<gene>
    <name evidence="8" type="ORF">G6R30_03920</name>
</gene>
<feature type="transmembrane region" description="Helical" evidence="6">
    <location>
        <begin position="16"/>
        <end position="34"/>
    </location>
</feature>
<evidence type="ECO:0000256" key="4">
    <source>
        <dbReference type="ARBA" id="ARBA00022989"/>
    </source>
</evidence>
<comment type="caution">
    <text evidence="8">The sequence shown here is derived from an EMBL/GenBank/DDBJ whole genome shotgun (WGS) entry which is preliminary data.</text>
</comment>
<evidence type="ECO:0000256" key="3">
    <source>
        <dbReference type="ARBA" id="ARBA00022692"/>
    </source>
</evidence>
<evidence type="ECO:0000256" key="6">
    <source>
        <dbReference type="SAM" id="Phobius"/>
    </source>
</evidence>
<dbReference type="InterPro" id="IPR050487">
    <property type="entry name" value="FtsQ_DivIB"/>
</dbReference>
<evidence type="ECO:0000256" key="2">
    <source>
        <dbReference type="ARBA" id="ARBA00022618"/>
    </source>
</evidence>
<dbReference type="Gene3D" id="3.40.50.10960">
    <property type="match status" value="1"/>
</dbReference>
<keyword evidence="1" id="KW-1003">Cell membrane</keyword>
<protein>
    <submittedName>
        <fullName evidence="8">Cell division protein FtsQ</fullName>
    </submittedName>
</protein>
<evidence type="ECO:0000259" key="7">
    <source>
        <dbReference type="Pfam" id="PF03799"/>
    </source>
</evidence>
<evidence type="ECO:0000256" key="1">
    <source>
        <dbReference type="ARBA" id="ARBA00022475"/>
    </source>
</evidence>
<dbReference type="Proteomes" id="UP001519503">
    <property type="component" value="Unassembled WGS sequence"/>
</dbReference>
<keyword evidence="4 6" id="KW-1133">Transmembrane helix</keyword>
<feature type="domain" description="Cell division protein FtsQ/DivIB C-terminal" evidence="7">
    <location>
        <begin position="113"/>
        <end position="222"/>
    </location>
</feature>
<evidence type="ECO:0000313" key="8">
    <source>
        <dbReference type="EMBL" id="MBS9337606.1"/>
    </source>
</evidence>
<organism evidence="8 9">
    <name type="scientific">Fructobacillus parabroussonetiae</name>
    <dbReference type="NCBI Taxonomy" id="2713174"/>
    <lineage>
        <taxon>Bacteria</taxon>
        <taxon>Bacillati</taxon>
        <taxon>Bacillota</taxon>
        <taxon>Bacilli</taxon>
        <taxon>Lactobacillales</taxon>
        <taxon>Lactobacillaceae</taxon>
        <taxon>Fructobacillus</taxon>
    </lineage>
</organism>
<dbReference type="RefSeq" id="WP_213821669.1">
    <property type="nucleotide sequence ID" value="NZ_JAAMFL010000006.1"/>
</dbReference>
<evidence type="ECO:0000313" key="9">
    <source>
        <dbReference type="Proteomes" id="UP001519503"/>
    </source>
</evidence>
<keyword evidence="5" id="KW-0131">Cell cycle</keyword>
<keyword evidence="3 6" id="KW-0812">Transmembrane</keyword>
<reference evidence="8 9" key="1">
    <citation type="submission" date="2020-02" db="EMBL/GenBank/DDBJ databases">
        <title>Fructobacillus sp. isolated from paper mulberry of Taiwan.</title>
        <authorList>
            <person name="Lin S.-T."/>
        </authorList>
    </citation>
    <scope>NUCLEOTIDE SEQUENCE [LARGE SCALE GENOMIC DNA]</scope>
    <source>
        <strain evidence="8 9">S1-1</strain>
    </source>
</reference>
<keyword evidence="2 8" id="KW-0132">Cell division</keyword>
<keyword evidence="6" id="KW-0472">Membrane</keyword>
<keyword evidence="9" id="KW-1185">Reference proteome</keyword>
<dbReference type="PANTHER" id="PTHR37820">
    <property type="entry name" value="CELL DIVISION PROTEIN DIVIB"/>
    <property type="match status" value="1"/>
</dbReference>
<dbReference type="InterPro" id="IPR005548">
    <property type="entry name" value="Cell_div_FtsQ/DivIB_C"/>
</dbReference>
<accession>A0ABS5QZ02</accession>
<proteinExistence type="predicted"/>
<evidence type="ECO:0000256" key="5">
    <source>
        <dbReference type="ARBA" id="ARBA00023306"/>
    </source>
</evidence>
<dbReference type="Pfam" id="PF03799">
    <property type="entry name" value="FtsQ_DivIB_C"/>
    <property type="match status" value="1"/>
</dbReference>